<dbReference type="InterPro" id="IPR036047">
    <property type="entry name" value="F-box-like_dom_sf"/>
</dbReference>
<gene>
    <name evidence="2" type="ORF">B4U80_15074</name>
</gene>
<keyword evidence="3" id="KW-1185">Reference proteome</keyword>
<dbReference type="Pfam" id="PF12937">
    <property type="entry name" value="F-box-like"/>
    <property type="match status" value="1"/>
</dbReference>
<dbReference type="EMBL" id="NCKV01055993">
    <property type="protein sequence ID" value="RWS02465.1"/>
    <property type="molecule type" value="Genomic_DNA"/>
</dbReference>
<proteinExistence type="predicted"/>
<evidence type="ECO:0000313" key="2">
    <source>
        <dbReference type="EMBL" id="RWS02465.1"/>
    </source>
</evidence>
<dbReference type="SUPFAM" id="SSF81383">
    <property type="entry name" value="F-box domain"/>
    <property type="match status" value="1"/>
</dbReference>
<accession>A0A443QHG5</accession>
<evidence type="ECO:0000259" key="1">
    <source>
        <dbReference type="PROSITE" id="PS50181"/>
    </source>
</evidence>
<feature type="non-terminal residue" evidence="2">
    <location>
        <position position="61"/>
    </location>
</feature>
<evidence type="ECO:0000313" key="3">
    <source>
        <dbReference type="Proteomes" id="UP000288716"/>
    </source>
</evidence>
<dbReference type="AlphaFoldDB" id="A0A443QHG5"/>
<comment type="caution">
    <text evidence="2">The sequence shown here is derived from an EMBL/GenBank/DDBJ whole genome shotgun (WGS) entry which is preliminary data.</text>
</comment>
<name>A0A443QHG5_9ACAR</name>
<sequence>MSINILPEELLKQIFSYLTISERISIQSVCKKWLLLSDFSDVRNINFIARSHQSSKELYSV</sequence>
<protein>
    <recommendedName>
        <fullName evidence="1">F-box domain-containing protein</fullName>
    </recommendedName>
</protein>
<dbReference type="OrthoDB" id="7689274at2759"/>
<organism evidence="2 3">
    <name type="scientific">Leptotrombidium deliense</name>
    <dbReference type="NCBI Taxonomy" id="299467"/>
    <lineage>
        <taxon>Eukaryota</taxon>
        <taxon>Metazoa</taxon>
        <taxon>Ecdysozoa</taxon>
        <taxon>Arthropoda</taxon>
        <taxon>Chelicerata</taxon>
        <taxon>Arachnida</taxon>
        <taxon>Acari</taxon>
        <taxon>Acariformes</taxon>
        <taxon>Trombidiformes</taxon>
        <taxon>Prostigmata</taxon>
        <taxon>Anystina</taxon>
        <taxon>Parasitengona</taxon>
        <taxon>Trombiculoidea</taxon>
        <taxon>Trombiculidae</taxon>
        <taxon>Leptotrombidium</taxon>
    </lineage>
</organism>
<dbReference type="PROSITE" id="PS50181">
    <property type="entry name" value="FBOX"/>
    <property type="match status" value="1"/>
</dbReference>
<dbReference type="VEuPathDB" id="VectorBase:LDEU014335"/>
<dbReference type="SMART" id="SM00256">
    <property type="entry name" value="FBOX"/>
    <property type="match status" value="1"/>
</dbReference>
<dbReference type="Gene3D" id="1.20.1280.50">
    <property type="match status" value="1"/>
</dbReference>
<feature type="domain" description="F-box" evidence="1">
    <location>
        <begin position="1"/>
        <end position="45"/>
    </location>
</feature>
<reference evidence="2 3" key="1">
    <citation type="journal article" date="2018" name="Gigascience">
        <title>Genomes of trombidid mites reveal novel predicted allergens and laterally-transferred genes associated with secondary metabolism.</title>
        <authorList>
            <person name="Dong X."/>
            <person name="Chaisiri K."/>
            <person name="Xia D."/>
            <person name="Armstrong S.D."/>
            <person name="Fang Y."/>
            <person name="Donnelly M.J."/>
            <person name="Kadowaki T."/>
            <person name="McGarry J.W."/>
            <person name="Darby A.C."/>
            <person name="Makepeace B.L."/>
        </authorList>
    </citation>
    <scope>NUCLEOTIDE SEQUENCE [LARGE SCALE GENOMIC DNA]</scope>
    <source>
        <strain evidence="2">UoL-UT</strain>
    </source>
</reference>
<dbReference type="Proteomes" id="UP000288716">
    <property type="component" value="Unassembled WGS sequence"/>
</dbReference>
<dbReference type="InterPro" id="IPR001810">
    <property type="entry name" value="F-box_dom"/>
</dbReference>